<evidence type="ECO:0000256" key="1">
    <source>
        <dbReference type="SAM" id="SignalP"/>
    </source>
</evidence>
<feature type="signal peptide" evidence="1">
    <location>
        <begin position="1"/>
        <end position="20"/>
    </location>
</feature>
<dbReference type="PIRSF" id="PIRSF033535">
    <property type="entry name" value="UCP033535_plp"/>
    <property type="match status" value="1"/>
</dbReference>
<organism evidence="2 3">
    <name type="scientific">Sneathiella chungangensis</name>
    <dbReference type="NCBI Taxonomy" id="1418234"/>
    <lineage>
        <taxon>Bacteria</taxon>
        <taxon>Pseudomonadati</taxon>
        <taxon>Pseudomonadota</taxon>
        <taxon>Alphaproteobacteria</taxon>
        <taxon>Sneathiellales</taxon>
        <taxon>Sneathiellaceae</taxon>
        <taxon>Sneathiella</taxon>
    </lineage>
</organism>
<feature type="chain" id="PRO_5032685997" evidence="1">
    <location>
        <begin position="21"/>
        <end position="214"/>
    </location>
</feature>
<keyword evidence="3" id="KW-1185">Reference proteome</keyword>
<name>A0A845MBR2_9PROT</name>
<dbReference type="Proteomes" id="UP000445696">
    <property type="component" value="Unassembled WGS sequence"/>
</dbReference>
<sequence>MYRRALTAMCLTLLVTTISACKIVKNPSPDEIASSKMTDAERMDAFVSDNWDTKFVPFYKENSHPFEEVITGLAKGLDDAGNQFGVRQESEASPWHFIVRGNGKILSANTESRAATATIDATGNNEPDFLLQLGPVIRGTALRDAVTFLTFSDFRDQIEYAKLGRSLNSEAHDRVTSTLPMDNLVGADVSFIAVFSVTSPGSKLVLTPVEVGVR</sequence>
<evidence type="ECO:0000313" key="2">
    <source>
        <dbReference type="EMBL" id="MZR21151.1"/>
    </source>
</evidence>
<dbReference type="Pfam" id="PF10054">
    <property type="entry name" value="DUF2291"/>
    <property type="match status" value="1"/>
</dbReference>
<comment type="caution">
    <text evidence="2">The sequence shown here is derived from an EMBL/GenBank/DDBJ whole genome shotgun (WGS) entry which is preliminary data.</text>
</comment>
<proteinExistence type="predicted"/>
<reference evidence="2 3" key="1">
    <citation type="journal article" date="2014" name="Int. J. Syst. Evol. Microbiol.">
        <title>Sneathiella chungangensis sp. nov., isolated from a marine sand, and emended description of the genus Sneathiella.</title>
        <authorList>
            <person name="Siamphan C."/>
            <person name="Kim H."/>
            <person name="Lee J.S."/>
            <person name="Kim W."/>
        </authorList>
    </citation>
    <scope>NUCLEOTIDE SEQUENCE [LARGE SCALE GENOMIC DNA]</scope>
    <source>
        <strain evidence="2 3">KCTC 32476</strain>
    </source>
</reference>
<dbReference type="PROSITE" id="PS51257">
    <property type="entry name" value="PROKAR_LIPOPROTEIN"/>
    <property type="match status" value="1"/>
</dbReference>
<keyword evidence="1" id="KW-0732">Signal</keyword>
<dbReference type="EMBL" id="WTVA01000001">
    <property type="protein sequence ID" value="MZR21151.1"/>
    <property type="molecule type" value="Genomic_DNA"/>
</dbReference>
<dbReference type="OrthoDB" id="6631333at2"/>
<dbReference type="InterPro" id="IPR014582">
    <property type="entry name" value="UCP033535_lipo"/>
</dbReference>
<gene>
    <name evidence="2" type="ORF">GQF03_02275</name>
</gene>
<evidence type="ECO:0000313" key="3">
    <source>
        <dbReference type="Proteomes" id="UP000445696"/>
    </source>
</evidence>
<dbReference type="AlphaFoldDB" id="A0A845MBR2"/>
<dbReference type="InterPro" id="IPR036215">
    <property type="entry name" value="TM0957-like_sf"/>
</dbReference>
<accession>A0A845MBR2</accession>
<dbReference type="RefSeq" id="WP_161337566.1">
    <property type="nucleotide sequence ID" value="NZ_JBHSDG010000002.1"/>
</dbReference>
<protein>
    <submittedName>
        <fullName evidence="2">DUF2291 family protein</fullName>
    </submittedName>
</protein>
<dbReference type="SUPFAM" id="SSF141318">
    <property type="entry name" value="TM0957-like"/>
    <property type="match status" value="1"/>
</dbReference>